<organism evidence="9 10">
    <name type="scientific">Labrys okinawensis</name>
    <dbReference type="NCBI Taxonomy" id="346911"/>
    <lineage>
        <taxon>Bacteria</taxon>
        <taxon>Pseudomonadati</taxon>
        <taxon>Pseudomonadota</taxon>
        <taxon>Alphaproteobacteria</taxon>
        <taxon>Hyphomicrobiales</taxon>
        <taxon>Xanthobacteraceae</taxon>
        <taxon>Labrys</taxon>
    </lineage>
</organism>
<dbReference type="UniPathway" id="UPA00148"/>
<dbReference type="OrthoDB" id="9804789at2"/>
<dbReference type="InterPro" id="IPR035996">
    <property type="entry name" value="4pyrrol_Methylase_sf"/>
</dbReference>
<protein>
    <submittedName>
        <fullName evidence="9">Precorrin-2 C(20)-methyltransferase</fullName>
    </submittedName>
</protein>
<dbReference type="Gene3D" id="3.30.950.10">
    <property type="entry name" value="Methyltransferase, Cobalt-precorrin-4 Transmethylase, Domain 2"/>
    <property type="match status" value="1"/>
</dbReference>
<dbReference type="SUPFAM" id="SSF53790">
    <property type="entry name" value="Tetrapyrrole methylase"/>
    <property type="match status" value="1"/>
</dbReference>
<gene>
    <name evidence="9" type="ORF">C5L14_22555</name>
</gene>
<dbReference type="GO" id="GO:0009236">
    <property type="term" value="P:cobalamin biosynthetic process"/>
    <property type="evidence" value="ECO:0007669"/>
    <property type="project" value="UniProtKB-UniRule"/>
</dbReference>
<evidence type="ECO:0000313" key="10">
    <source>
        <dbReference type="Proteomes" id="UP000237682"/>
    </source>
</evidence>
<dbReference type="Proteomes" id="UP000237682">
    <property type="component" value="Unassembled WGS sequence"/>
</dbReference>
<evidence type="ECO:0000256" key="6">
    <source>
        <dbReference type="ARBA" id="ARBA00022691"/>
    </source>
</evidence>
<evidence type="ECO:0000313" key="9">
    <source>
        <dbReference type="EMBL" id="PRH85237.1"/>
    </source>
</evidence>
<dbReference type="Pfam" id="PF00590">
    <property type="entry name" value="TP_methylase"/>
    <property type="match status" value="1"/>
</dbReference>
<dbReference type="InterPro" id="IPR000878">
    <property type="entry name" value="4pyrrol_Mease"/>
</dbReference>
<dbReference type="InterPro" id="IPR006364">
    <property type="entry name" value="CobI/CbiL/CobIJ_dom"/>
</dbReference>
<accession>A0A2S9Q7B1</accession>
<keyword evidence="4 9" id="KW-0489">Methyltransferase</keyword>
<comment type="caution">
    <text evidence="9">The sequence shown here is derived from an EMBL/GenBank/DDBJ whole genome shotgun (WGS) entry which is preliminary data.</text>
</comment>
<name>A0A2S9Q7B1_9HYPH</name>
<evidence type="ECO:0000256" key="7">
    <source>
        <dbReference type="PIRNR" id="PIRNR036427"/>
    </source>
</evidence>
<dbReference type="InterPro" id="IPR014776">
    <property type="entry name" value="4pyrrole_Mease_sub2"/>
</dbReference>
<keyword evidence="6" id="KW-0949">S-adenosyl-L-methionine</keyword>
<evidence type="ECO:0000256" key="1">
    <source>
        <dbReference type="ARBA" id="ARBA00004953"/>
    </source>
</evidence>
<dbReference type="RefSeq" id="WP_105864329.1">
    <property type="nucleotide sequence ID" value="NZ_PUEJ01000009.1"/>
</dbReference>
<dbReference type="GO" id="GO:0032259">
    <property type="term" value="P:methylation"/>
    <property type="evidence" value="ECO:0007669"/>
    <property type="project" value="UniProtKB-KW"/>
</dbReference>
<sequence>MSAGRLYGVGVGPGDPELMTLKAARLIRSAPVVAYFCKQGQRGHGRTIIDGFLAEDVIEEKLAYPMTTEVPAADPAYHSALGGFYDESARRLAGHLDAGRDVVVVSEGDPFFYGSFMPIFHRLASSYETEVVAGVSGMAGCWTRARTPITYGDDILTVLPATLDAAALKRHLELADAAVIMKLGRHFPKVRAVLEELGLAARTVYVERGTMAGEKIMKLPPADFTGAPYFAMLLVPGQGRLL</sequence>
<dbReference type="PANTHER" id="PTHR43467">
    <property type="entry name" value="COBALT-PRECORRIN-2 C(20)-METHYLTRANSFERASE"/>
    <property type="match status" value="1"/>
</dbReference>
<evidence type="ECO:0000259" key="8">
    <source>
        <dbReference type="Pfam" id="PF00590"/>
    </source>
</evidence>
<dbReference type="GO" id="GO:0030788">
    <property type="term" value="F:precorrin-2 C20-methyltransferase activity"/>
    <property type="evidence" value="ECO:0007669"/>
    <property type="project" value="InterPro"/>
</dbReference>
<dbReference type="AlphaFoldDB" id="A0A2S9Q7B1"/>
<keyword evidence="5 9" id="KW-0808">Transferase</keyword>
<dbReference type="EMBL" id="PUEJ01000009">
    <property type="protein sequence ID" value="PRH85237.1"/>
    <property type="molecule type" value="Genomic_DNA"/>
</dbReference>
<dbReference type="NCBIfam" id="NF004647">
    <property type="entry name" value="PRK05990.1"/>
    <property type="match status" value="1"/>
</dbReference>
<comment type="pathway">
    <text evidence="1">Cofactor biosynthesis; adenosylcobalamin biosynthesis.</text>
</comment>
<comment type="similarity">
    <text evidence="2 7">Belongs to the precorrin methyltransferase family.</text>
</comment>
<dbReference type="InterPro" id="IPR012382">
    <property type="entry name" value="CobI/CbiL"/>
</dbReference>
<feature type="domain" description="Tetrapyrrole methylase" evidence="8">
    <location>
        <begin position="5"/>
        <end position="218"/>
    </location>
</feature>
<evidence type="ECO:0000256" key="3">
    <source>
        <dbReference type="ARBA" id="ARBA00022573"/>
    </source>
</evidence>
<dbReference type="PANTHER" id="PTHR43467:SF2">
    <property type="entry name" value="COBALT-PRECORRIN-2 C(20)-METHYLTRANSFERASE"/>
    <property type="match status" value="1"/>
</dbReference>
<evidence type="ECO:0000256" key="4">
    <source>
        <dbReference type="ARBA" id="ARBA00022603"/>
    </source>
</evidence>
<evidence type="ECO:0000256" key="5">
    <source>
        <dbReference type="ARBA" id="ARBA00022679"/>
    </source>
</evidence>
<evidence type="ECO:0000256" key="2">
    <source>
        <dbReference type="ARBA" id="ARBA00005879"/>
    </source>
</evidence>
<keyword evidence="10" id="KW-1185">Reference proteome</keyword>
<dbReference type="PIRSF" id="PIRSF036427">
    <property type="entry name" value="Precrrn-2_mtase"/>
    <property type="match status" value="1"/>
</dbReference>
<dbReference type="CDD" id="cd11645">
    <property type="entry name" value="Precorrin_2_C20_MT"/>
    <property type="match status" value="1"/>
</dbReference>
<proteinExistence type="inferred from homology"/>
<dbReference type="Gene3D" id="3.40.1010.10">
    <property type="entry name" value="Cobalt-precorrin-4 Transmethylase, Domain 1"/>
    <property type="match status" value="1"/>
</dbReference>
<reference evidence="9 10" key="1">
    <citation type="submission" date="2018-02" db="EMBL/GenBank/DDBJ databases">
        <title>Whole genome sequencing of endophytic bacterium.</title>
        <authorList>
            <person name="Eedara R."/>
            <person name="Podile A.R."/>
        </authorList>
    </citation>
    <scope>NUCLEOTIDE SEQUENCE [LARGE SCALE GENOMIC DNA]</scope>
    <source>
        <strain evidence="9 10">RP1T</strain>
    </source>
</reference>
<keyword evidence="3" id="KW-0169">Cobalamin biosynthesis</keyword>
<dbReference type="InterPro" id="IPR014777">
    <property type="entry name" value="4pyrrole_Mease_sub1"/>
</dbReference>
<dbReference type="NCBIfam" id="TIGR01467">
    <property type="entry name" value="cobI_cbiL"/>
    <property type="match status" value="1"/>
</dbReference>